<dbReference type="AlphaFoldDB" id="A0A381PI69"/>
<accession>A0A381PI69</accession>
<dbReference type="InterPro" id="IPR050545">
    <property type="entry name" value="Mycobact_MmpL"/>
</dbReference>
<evidence type="ECO:0000259" key="7">
    <source>
        <dbReference type="PROSITE" id="PS50156"/>
    </source>
</evidence>
<feature type="transmembrane region" description="Helical" evidence="6">
    <location>
        <begin position="692"/>
        <end position="712"/>
    </location>
</feature>
<proteinExistence type="predicted"/>
<dbReference type="InterPro" id="IPR000731">
    <property type="entry name" value="SSD"/>
</dbReference>
<evidence type="ECO:0000256" key="6">
    <source>
        <dbReference type="SAM" id="Phobius"/>
    </source>
</evidence>
<feature type="transmembrane region" description="Helical" evidence="6">
    <location>
        <begin position="294"/>
        <end position="316"/>
    </location>
</feature>
<feature type="transmembrane region" description="Helical" evidence="6">
    <location>
        <begin position="368"/>
        <end position="390"/>
    </location>
</feature>
<dbReference type="PANTHER" id="PTHR33406">
    <property type="entry name" value="MEMBRANE PROTEIN MJ1562-RELATED"/>
    <property type="match status" value="1"/>
</dbReference>
<feature type="transmembrane region" description="Helical" evidence="6">
    <location>
        <begin position="268"/>
        <end position="287"/>
    </location>
</feature>
<comment type="subcellular location">
    <subcellularLocation>
        <location evidence="1">Cell membrane</location>
        <topology evidence="1">Multi-pass membrane protein</topology>
    </subcellularLocation>
</comment>
<evidence type="ECO:0000256" key="3">
    <source>
        <dbReference type="ARBA" id="ARBA00022692"/>
    </source>
</evidence>
<feature type="transmembrane region" description="Helical" evidence="6">
    <location>
        <begin position="396"/>
        <end position="420"/>
    </location>
</feature>
<dbReference type="InterPro" id="IPR004869">
    <property type="entry name" value="MMPL_dom"/>
</dbReference>
<feature type="transmembrane region" description="Helical" evidence="6">
    <location>
        <begin position="790"/>
        <end position="811"/>
    </location>
</feature>
<feature type="transmembrane region" description="Helical" evidence="6">
    <location>
        <begin position="322"/>
        <end position="347"/>
    </location>
</feature>
<name>A0A381PI69_9ZZZZ</name>
<feature type="transmembrane region" description="Helical" evidence="6">
    <location>
        <begin position="458"/>
        <end position="476"/>
    </location>
</feature>
<dbReference type="Pfam" id="PF03176">
    <property type="entry name" value="MMPL"/>
    <property type="match status" value="2"/>
</dbReference>
<dbReference type="Gene3D" id="1.20.1640.10">
    <property type="entry name" value="Multidrug efflux transporter AcrB transmembrane domain"/>
    <property type="match status" value="2"/>
</dbReference>
<feature type="domain" description="SSD" evidence="7">
    <location>
        <begin position="690"/>
        <end position="817"/>
    </location>
</feature>
<gene>
    <name evidence="8" type="ORF">METZ01_LOCUS19178</name>
</gene>
<evidence type="ECO:0000256" key="4">
    <source>
        <dbReference type="ARBA" id="ARBA00022989"/>
    </source>
</evidence>
<feature type="transmembrane region" description="Helical" evidence="6">
    <location>
        <begin position="667"/>
        <end position="685"/>
    </location>
</feature>
<dbReference type="PANTHER" id="PTHR33406:SF12">
    <property type="entry name" value="BLR2997 PROTEIN"/>
    <property type="match status" value="1"/>
</dbReference>
<evidence type="ECO:0000313" key="8">
    <source>
        <dbReference type="EMBL" id="SUZ66324.1"/>
    </source>
</evidence>
<dbReference type="GO" id="GO:0005886">
    <property type="term" value="C:plasma membrane"/>
    <property type="evidence" value="ECO:0007669"/>
    <property type="project" value="UniProtKB-SubCell"/>
</dbReference>
<feature type="transmembrane region" description="Helical" evidence="6">
    <location>
        <begin position="21"/>
        <end position="43"/>
    </location>
</feature>
<protein>
    <recommendedName>
        <fullName evidence="7">SSD domain-containing protein</fullName>
    </recommendedName>
</protein>
<keyword evidence="5 6" id="KW-0472">Membrane</keyword>
<sequence length="822" mass="92192">MINRLNLYFELLPERLYPLRWWVALLYVVLISFLAAGIPRFAFTWAHDDMFGKEDPVQISLDRIKELYGGTVSLLMVYRPVDGDLFSNKSLQALRNIHDFFDEEAASGADDPENPLGLISEVESLLNASYIDVEEDSIHFRDFIDEELPLKSGQSRLLLEQALQDPEYPRVLFSDNTEYGILMLRTNLNAVPIEHGEQDLLEYGFEEDETKGQSSDKLQFVEHGLNDYAGFEKAVWKILQKERFRKDLEFQHPHWGAFYQNDVWNAELQVALIISLIFSLGLTCLLLGSLRAIIWPTLIILSSMIGVLGLAGWTGWSIDISLYITFGLVGVATVADVVHVLSGYLYFHQQGQSHHQVMRSVFSKTAMACLLTSVTTAIGVFSLYFIQLSVIQTMGLLAGIGVLFAFILTIILLPVLMSWFPPRPVLKGNQITEIKILKITQRIIHIFEKLSADYPKTVIVLFALASMILILGIFRIEINTVFSEFYPPDSPVRKTSQLLDNQFSGTGNMEILIEGETEGIFRDPQVLQAIERLDQTIKKLYPDLVKHSWTMNNQLKQTHRKLMDNSAEAYSIPDEPSLVAQLLVLIEGGNYEDLERLVSLDYSNARMSVSTKTLGSKEAVEILLTLQPKIDQIFEPLKIRYPGLKATLTGGIGTLARVFDAISWSQIRSFGLAFLIISMILIGIFGSLKMGLIAIIPNAFPMLTVFGLMGWADLKLNTTTLFTAPIIIGIAVDDTIHFLTHYRLSLIKGQSIGESINSTLREVGQAIFFTTLILISLFLCFIPVNHVGVSHFAILAVVAVIAALIADLLLLPALCRVFHLQV</sequence>
<reference evidence="8" key="1">
    <citation type="submission" date="2018-05" db="EMBL/GenBank/DDBJ databases">
        <authorList>
            <person name="Lanie J.A."/>
            <person name="Ng W.-L."/>
            <person name="Kazmierczak K.M."/>
            <person name="Andrzejewski T.M."/>
            <person name="Davidsen T.M."/>
            <person name="Wayne K.J."/>
            <person name="Tettelin H."/>
            <person name="Glass J.I."/>
            <person name="Rusch D."/>
            <person name="Podicherti R."/>
            <person name="Tsui H.-C.T."/>
            <person name="Winkler M.E."/>
        </authorList>
    </citation>
    <scope>NUCLEOTIDE SEQUENCE</scope>
</reference>
<dbReference type="EMBL" id="UINC01000981">
    <property type="protein sequence ID" value="SUZ66324.1"/>
    <property type="molecule type" value="Genomic_DNA"/>
</dbReference>
<keyword evidence="3 6" id="KW-0812">Transmembrane</keyword>
<evidence type="ECO:0000256" key="1">
    <source>
        <dbReference type="ARBA" id="ARBA00004651"/>
    </source>
</evidence>
<dbReference type="SUPFAM" id="SSF82866">
    <property type="entry name" value="Multidrug efflux transporter AcrB transmembrane domain"/>
    <property type="match status" value="2"/>
</dbReference>
<feature type="transmembrane region" description="Helical" evidence="6">
    <location>
        <begin position="763"/>
        <end position="784"/>
    </location>
</feature>
<keyword evidence="2" id="KW-1003">Cell membrane</keyword>
<evidence type="ECO:0000256" key="2">
    <source>
        <dbReference type="ARBA" id="ARBA00022475"/>
    </source>
</evidence>
<dbReference type="PROSITE" id="PS50156">
    <property type="entry name" value="SSD"/>
    <property type="match status" value="1"/>
</dbReference>
<evidence type="ECO:0000256" key="5">
    <source>
        <dbReference type="ARBA" id="ARBA00023136"/>
    </source>
</evidence>
<organism evidence="8">
    <name type="scientific">marine metagenome</name>
    <dbReference type="NCBI Taxonomy" id="408172"/>
    <lineage>
        <taxon>unclassified sequences</taxon>
        <taxon>metagenomes</taxon>
        <taxon>ecological metagenomes</taxon>
    </lineage>
</organism>
<keyword evidence="4 6" id="KW-1133">Transmembrane helix</keyword>